<evidence type="ECO:0000256" key="6">
    <source>
        <dbReference type="ARBA" id="ARBA00022723"/>
    </source>
</evidence>
<dbReference type="SUPFAM" id="SSF47384">
    <property type="entry name" value="Homodimeric domain of signal transducing histidine kinase"/>
    <property type="match status" value="1"/>
</dbReference>
<keyword evidence="17" id="KW-1185">Reference proteome</keyword>
<evidence type="ECO:0000256" key="7">
    <source>
        <dbReference type="ARBA" id="ARBA00022741"/>
    </source>
</evidence>
<comment type="caution">
    <text evidence="16">The sequence shown here is derived from an EMBL/GenBank/DDBJ whole genome shotgun (WGS) entry which is preliminary data.</text>
</comment>
<dbReference type="Gene3D" id="3.40.950.10">
    <property type="entry name" value="Fe-only Hydrogenase (Larger Subunit), Chain L, domain 3"/>
    <property type="match status" value="1"/>
</dbReference>
<dbReference type="InterPro" id="IPR007202">
    <property type="entry name" value="4Fe-4S_dom"/>
</dbReference>
<keyword evidence="3" id="KW-0004">4Fe-4S</keyword>
<evidence type="ECO:0000259" key="14">
    <source>
        <dbReference type="PROSITE" id="PS51379"/>
    </source>
</evidence>
<dbReference type="Pfam" id="PF04060">
    <property type="entry name" value="FeS"/>
    <property type="match status" value="1"/>
</dbReference>
<dbReference type="InterPro" id="IPR036097">
    <property type="entry name" value="HisK_dim/P_sf"/>
</dbReference>
<dbReference type="PROSITE" id="PS50109">
    <property type="entry name" value="HIS_KIN"/>
    <property type="match status" value="1"/>
</dbReference>
<keyword evidence="11" id="KW-0902">Two-component regulatory system</keyword>
<feature type="domain" description="4Fe-4S ferredoxin-type" evidence="14">
    <location>
        <begin position="33"/>
        <end position="62"/>
    </location>
</feature>
<evidence type="ECO:0000313" key="16">
    <source>
        <dbReference type="EMBL" id="MDF1611394.1"/>
    </source>
</evidence>
<evidence type="ECO:0000256" key="11">
    <source>
        <dbReference type="ARBA" id="ARBA00023012"/>
    </source>
</evidence>
<evidence type="ECO:0000259" key="15">
    <source>
        <dbReference type="PROSITE" id="PS51656"/>
    </source>
</evidence>
<evidence type="ECO:0000256" key="3">
    <source>
        <dbReference type="ARBA" id="ARBA00022485"/>
    </source>
</evidence>
<dbReference type="InterPro" id="IPR004108">
    <property type="entry name" value="Fe_hydrogenase_lsu_C"/>
</dbReference>
<dbReference type="Pfam" id="PF02518">
    <property type="entry name" value="HATPase_c"/>
    <property type="match status" value="1"/>
</dbReference>
<dbReference type="AlphaFoldDB" id="A0AAE3NZL7"/>
<evidence type="ECO:0000259" key="13">
    <source>
        <dbReference type="PROSITE" id="PS50109"/>
    </source>
</evidence>
<dbReference type="PANTHER" id="PTHR43065:SF46">
    <property type="entry name" value="C4-DICARBOXYLATE TRANSPORT SENSOR PROTEIN DCTB"/>
    <property type="match status" value="1"/>
</dbReference>
<evidence type="ECO:0000256" key="2">
    <source>
        <dbReference type="ARBA" id="ARBA00012438"/>
    </source>
</evidence>
<dbReference type="InterPro" id="IPR003594">
    <property type="entry name" value="HATPase_dom"/>
</dbReference>
<dbReference type="Proteomes" id="UP001221302">
    <property type="component" value="Unassembled WGS sequence"/>
</dbReference>
<dbReference type="InterPro" id="IPR005467">
    <property type="entry name" value="His_kinase_dom"/>
</dbReference>
<evidence type="ECO:0000256" key="1">
    <source>
        <dbReference type="ARBA" id="ARBA00000085"/>
    </source>
</evidence>
<keyword evidence="8" id="KW-0418">Kinase</keyword>
<dbReference type="InterPro" id="IPR003661">
    <property type="entry name" value="HisK_dim/P_dom"/>
</dbReference>
<dbReference type="SUPFAM" id="SSF53920">
    <property type="entry name" value="Fe-only hydrogenase"/>
    <property type="match status" value="1"/>
</dbReference>
<dbReference type="GO" id="GO:0005524">
    <property type="term" value="F:ATP binding"/>
    <property type="evidence" value="ECO:0007669"/>
    <property type="project" value="UniProtKB-KW"/>
</dbReference>
<dbReference type="SUPFAM" id="SSF54862">
    <property type="entry name" value="4Fe-4S ferredoxins"/>
    <property type="match status" value="1"/>
</dbReference>
<name>A0AAE3NZL7_9BACT</name>
<proteinExistence type="predicted"/>
<keyword evidence="5" id="KW-0808">Transferase</keyword>
<dbReference type="SMART" id="SM00388">
    <property type="entry name" value="HisKA"/>
    <property type="match status" value="1"/>
</dbReference>
<dbReference type="GO" id="GO:0046872">
    <property type="term" value="F:metal ion binding"/>
    <property type="evidence" value="ECO:0007669"/>
    <property type="project" value="UniProtKB-KW"/>
</dbReference>
<dbReference type="InterPro" id="IPR036890">
    <property type="entry name" value="HATPase_C_sf"/>
</dbReference>
<keyword evidence="12" id="KW-0411">Iron-sulfur</keyword>
<dbReference type="Pfam" id="PF02906">
    <property type="entry name" value="Fe_hyd_lg_C"/>
    <property type="match status" value="1"/>
</dbReference>
<evidence type="ECO:0000256" key="8">
    <source>
        <dbReference type="ARBA" id="ARBA00022777"/>
    </source>
</evidence>
<dbReference type="EC" id="2.7.13.3" evidence="2"/>
<sequence length="662" mass="74038">MTNAIVKTIGQNCKRCYSCVRECPAIAIKVVDGQAVVITERCISCGYCVKVCSQNAKSVISDIPIVLNEIINSKMPIAMLAPSFPASFPNNYSKLVAGLKQLGFKVVTEASFGADLISSYYNHLYHNSKKTIISSPCPAIYNLIEKYYEPLVAHLAKVVSPMIAMGKYLKSNYGVDSKVVFIGPCVAKKSEYIDDEVSGAVDAVLTFKELKDLFLSLNINIDELEEMNFDPPHAYIGKSFPLVGGLLKTANISEDVLEKEVIVVEGKNQAKEILEEIYSGNIKSKFIDILFCEGCINGPAIDSNINYYSRREKVISYINENINSFDKREWQSNIFNSRFLDLTRKFRYKPQRKPQPTEEEIQTILTRTNKYSKSDELNCGSCGYNTCREYAIAIAKGLAEDEMCLPYLIDKLQKVNIEIQETQAQLHSAEKLASIGQLAAGVAHEINNPLGSIILYANLLKRKLEKLNCNLGHNEEIQIIVDEANRCKSIVSNLLNFARQNKLRLSIFNLYETINYVINTITLKPECNNVSIKLSSENTKIIIEGDEDQLKQVFINILNNAVESLEISIKKEIDIKIENNFNEIIIEISDTGCGIPAENISKIFTPFFTTKKIGKGTGLGLAISYGIIKMHKGTIKVKSTINIGTTFKIKLPIFQNKHVIMN</sequence>
<keyword evidence="9" id="KW-0067">ATP-binding</keyword>
<evidence type="ECO:0000256" key="9">
    <source>
        <dbReference type="ARBA" id="ARBA00022840"/>
    </source>
</evidence>
<accession>A0AAE3NZL7</accession>
<dbReference type="Gene3D" id="1.10.287.130">
    <property type="match status" value="1"/>
</dbReference>
<dbReference type="CDD" id="cd00082">
    <property type="entry name" value="HisKA"/>
    <property type="match status" value="1"/>
</dbReference>
<evidence type="ECO:0000256" key="5">
    <source>
        <dbReference type="ARBA" id="ARBA00022679"/>
    </source>
</evidence>
<feature type="domain" description="Histidine kinase" evidence="13">
    <location>
        <begin position="441"/>
        <end position="655"/>
    </location>
</feature>
<dbReference type="InterPro" id="IPR004358">
    <property type="entry name" value="Sig_transdc_His_kin-like_C"/>
</dbReference>
<dbReference type="InterPro" id="IPR017896">
    <property type="entry name" value="4Fe4S_Fe-S-bd"/>
</dbReference>
<dbReference type="GO" id="GO:0000155">
    <property type="term" value="F:phosphorelay sensor kinase activity"/>
    <property type="evidence" value="ECO:0007669"/>
    <property type="project" value="InterPro"/>
</dbReference>
<dbReference type="PRINTS" id="PR00344">
    <property type="entry name" value="BCTRLSENSOR"/>
</dbReference>
<evidence type="ECO:0000256" key="12">
    <source>
        <dbReference type="ARBA" id="ARBA00023014"/>
    </source>
</evidence>
<keyword evidence="7" id="KW-0547">Nucleotide-binding</keyword>
<dbReference type="Pfam" id="PF00512">
    <property type="entry name" value="HisKA"/>
    <property type="match status" value="1"/>
</dbReference>
<dbReference type="PANTHER" id="PTHR43065">
    <property type="entry name" value="SENSOR HISTIDINE KINASE"/>
    <property type="match status" value="1"/>
</dbReference>
<keyword evidence="4" id="KW-0597">Phosphoprotein</keyword>
<dbReference type="SUPFAM" id="SSF55874">
    <property type="entry name" value="ATPase domain of HSP90 chaperone/DNA topoisomerase II/histidine kinase"/>
    <property type="match status" value="1"/>
</dbReference>
<reference evidence="16" key="1">
    <citation type="submission" date="2023-03" db="EMBL/GenBank/DDBJ databases">
        <title>Stygiobacter electus gen. nov., sp. nov., facultatively anaerobic thermotolerant bacterium of the class Ignavibacteria from a well of Yessentuki mineral water deposit.</title>
        <authorList>
            <person name="Podosokorskaya O.A."/>
            <person name="Elcheninov A.G."/>
            <person name="Petrova N.F."/>
            <person name="Zavarzina D.G."/>
            <person name="Kublanov I.V."/>
            <person name="Merkel A.Y."/>
        </authorList>
    </citation>
    <scope>NUCLEOTIDE SEQUENCE</scope>
    <source>
        <strain evidence="16">09-Me</strain>
    </source>
</reference>
<evidence type="ECO:0000256" key="4">
    <source>
        <dbReference type="ARBA" id="ARBA00022553"/>
    </source>
</evidence>
<protein>
    <recommendedName>
        <fullName evidence="2">histidine kinase</fullName>
        <ecNumber evidence="2">2.7.13.3</ecNumber>
    </recommendedName>
</protein>
<organism evidence="16 17">
    <name type="scientific">Stygiobacter electus</name>
    <dbReference type="NCBI Taxonomy" id="3032292"/>
    <lineage>
        <taxon>Bacteria</taxon>
        <taxon>Pseudomonadati</taxon>
        <taxon>Ignavibacteriota</taxon>
        <taxon>Ignavibacteria</taxon>
        <taxon>Ignavibacteriales</taxon>
        <taxon>Melioribacteraceae</taxon>
        <taxon>Stygiobacter</taxon>
    </lineage>
</organism>
<dbReference type="Gene3D" id="1.10.15.40">
    <property type="entry name" value="Electron transport complex subunit B, putative Fe-S cluster"/>
    <property type="match status" value="1"/>
</dbReference>
<dbReference type="RefSeq" id="WP_321535161.1">
    <property type="nucleotide sequence ID" value="NZ_JARGDL010000004.1"/>
</dbReference>
<feature type="domain" description="4Fe-4S" evidence="15">
    <location>
        <begin position="360"/>
        <end position="421"/>
    </location>
</feature>
<dbReference type="PROSITE" id="PS51379">
    <property type="entry name" value="4FE4S_FER_2"/>
    <property type="match status" value="1"/>
</dbReference>
<comment type="catalytic activity">
    <reaction evidence="1">
        <text>ATP + protein L-histidine = ADP + protein N-phospho-L-histidine.</text>
        <dbReference type="EC" id="2.7.13.3"/>
    </reaction>
</comment>
<evidence type="ECO:0000313" key="17">
    <source>
        <dbReference type="Proteomes" id="UP001221302"/>
    </source>
</evidence>
<dbReference type="PROSITE" id="PS51656">
    <property type="entry name" value="4FE4S"/>
    <property type="match status" value="1"/>
</dbReference>
<dbReference type="Gene3D" id="3.30.565.10">
    <property type="entry name" value="Histidine kinase-like ATPase, C-terminal domain"/>
    <property type="match status" value="1"/>
</dbReference>
<evidence type="ECO:0000256" key="10">
    <source>
        <dbReference type="ARBA" id="ARBA00023004"/>
    </source>
</evidence>
<dbReference type="SMART" id="SM00387">
    <property type="entry name" value="HATPase_c"/>
    <property type="match status" value="1"/>
</dbReference>
<gene>
    <name evidence="16" type="ORF">P0M35_04470</name>
</gene>
<keyword evidence="10" id="KW-0408">Iron</keyword>
<dbReference type="Pfam" id="PF13237">
    <property type="entry name" value="Fer4_10"/>
    <property type="match status" value="1"/>
</dbReference>
<dbReference type="EMBL" id="JARGDL010000004">
    <property type="protein sequence ID" value="MDF1611394.1"/>
    <property type="molecule type" value="Genomic_DNA"/>
</dbReference>
<keyword evidence="6" id="KW-0479">Metal-binding</keyword>
<dbReference type="Gene3D" id="3.30.70.20">
    <property type="match status" value="1"/>
</dbReference>
<dbReference type="InterPro" id="IPR009016">
    <property type="entry name" value="Fe_hydrogenase"/>
</dbReference>
<dbReference type="GO" id="GO:0051539">
    <property type="term" value="F:4 iron, 4 sulfur cluster binding"/>
    <property type="evidence" value="ECO:0007669"/>
    <property type="project" value="UniProtKB-KW"/>
</dbReference>